<dbReference type="GeneID" id="8621614"/>
<evidence type="ECO:0000313" key="2">
    <source>
        <dbReference type="Proteomes" id="UP000002195"/>
    </source>
</evidence>
<dbReference type="eggNOG" id="ENOG502T1D2">
    <property type="taxonomic scope" value="Eukaryota"/>
</dbReference>
<dbReference type="EMBL" id="AAFI02000023">
    <property type="protein sequence ID" value="EAL68429.1"/>
    <property type="molecule type" value="Genomic_DNA"/>
</dbReference>
<dbReference type="HOGENOM" id="CLU_374862_0_0_1"/>
<dbReference type="KEGG" id="ddi:DDB_G0278513"/>
<dbReference type="PaxDb" id="44689-DDB0205501"/>
<name>Q54XZ3_DICDI</name>
<dbReference type="Proteomes" id="UP000002195">
    <property type="component" value="Unassembled WGS sequence"/>
</dbReference>
<dbReference type="dictyBase" id="DDB_G0278513"/>
<dbReference type="FunCoup" id="Q54XZ3">
    <property type="interactions" value="3"/>
</dbReference>
<dbReference type="CDD" id="cd19756">
    <property type="entry name" value="Bbox2"/>
    <property type="match status" value="1"/>
</dbReference>
<dbReference type="InParanoid" id="Q54XZ3"/>
<proteinExistence type="predicted"/>
<keyword evidence="2" id="KW-1185">Reference proteome</keyword>
<organism evidence="1 2">
    <name type="scientific">Dictyostelium discoideum</name>
    <name type="common">Social amoeba</name>
    <dbReference type="NCBI Taxonomy" id="44689"/>
    <lineage>
        <taxon>Eukaryota</taxon>
        <taxon>Amoebozoa</taxon>
        <taxon>Evosea</taxon>
        <taxon>Eumycetozoa</taxon>
        <taxon>Dictyostelia</taxon>
        <taxon>Dictyosteliales</taxon>
        <taxon>Dictyosteliaceae</taxon>
        <taxon>Dictyostelium</taxon>
    </lineage>
</organism>
<accession>Q54XZ3</accession>
<reference evidence="1 2" key="1">
    <citation type="journal article" date="2005" name="Nature">
        <title>The genome of the social amoeba Dictyostelium discoideum.</title>
        <authorList>
            <consortium name="The Dictyostelium discoideum Sequencing Consortium"/>
            <person name="Eichinger L."/>
            <person name="Pachebat J.A."/>
            <person name="Glockner G."/>
            <person name="Rajandream M.A."/>
            <person name="Sucgang R."/>
            <person name="Berriman M."/>
            <person name="Song J."/>
            <person name="Olsen R."/>
            <person name="Szafranski K."/>
            <person name="Xu Q."/>
            <person name="Tunggal B."/>
            <person name="Kummerfeld S."/>
            <person name="Madera M."/>
            <person name="Konfortov B.A."/>
            <person name="Rivero F."/>
            <person name="Bankier A.T."/>
            <person name="Lehmann R."/>
            <person name="Hamlin N."/>
            <person name="Davies R."/>
            <person name="Gaudet P."/>
            <person name="Fey P."/>
            <person name="Pilcher K."/>
            <person name="Chen G."/>
            <person name="Saunders D."/>
            <person name="Sodergren E."/>
            <person name="Davis P."/>
            <person name="Kerhornou A."/>
            <person name="Nie X."/>
            <person name="Hall N."/>
            <person name="Anjard C."/>
            <person name="Hemphill L."/>
            <person name="Bason N."/>
            <person name="Farbrother P."/>
            <person name="Desany B."/>
            <person name="Just E."/>
            <person name="Morio T."/>
            <person name="Rost R."/>
            <person name="Churcher C."/>
            <person name="Cooper J."/>
            <person name="Haydock S."/>
            <person name="van Driessche N."/>
            <person name="Cronin A."/>
            <person name="Goodhead I."/>
            <person name="Muzny D."/>
            <person name="Mourier T."/>
            <person name="Pain A."/>
            <person name="Lu M."/>
            <person name="Harper D."/>
            <person name="Lindsay R."/>
            <person name="Hauser H."/>
            <person name="James K."/>
            <person name="Quiles M."/>
            <person name="Madan Babu M."/>
            <person name="Saito T."/>
            <person name="Buchrieser C."/>
            <person name="Wardroper A."/>
            <person name="Felder M."/>
            <person name="Thangavelu M."/>
            <person name="Johnson D."/>
            <person name="Knights A."/>
            <person name="Loulseged H."/>
            <person name="Mungall K."/>
            <person name="Oliver K."/>
            <person name="Price C."/>
            <person name="Quail M.A."/>
            <person name="Urushihara H."/>
            <person name="Hernandez J."/>
            <person name="Rabbinowitsch E."/>
            <person name="Steffen D."/>
            <person name="Sanders M."/>
            <person name="Ma J."/>
            <person name="Kohara Y."/>
            <person name="Sharp S."/>
            <person name="Simmonds M."/>
            <person name="Spiegler S."/>
            <person name="Tivey A."/>
            <person name="Sugano S."/>
            <person name="White B."/>
            <person name="Walker D."/>
            <person name="Woodward J."/>
            <person name="Winckler T."/>
            <person name="Tanaka Y."/>
            <person name="Shaulsky G."/>
            <person name="Schleicher M."/>
            <person name="Weinstock G."/>
            <person name="Rosenthal A."/>
            <person name="Cox E.C."/>
            <person name="Chisholm R.L."/>
            <person name="Gibbs R."/>
            <person name="Loomis W.F."/>
            <person name="Platzer M."/>
            <person name="Kay R.R."/>
            <person name="Williams J."/>
            <person name="Dear P.H."/>
            <person name="Noegel A.A."/>
            <person name="Barrell B."/>
            <person name="Kuspa A."/>
        </authorList>
    </citation>
    <scope>NUCLEOTIDE SEQUENCE [LARGE SCALE GENOMIC DNA]</scope>
    <source>
        <strain evidence="1 2">AX4</strain>
    </source>
</reference>
<protein>
    <submittedName>
        <fullName evidence="1">Uncharacterized protein</fullName>
    </submittedName>
</protein>
<sequence length="741" mass="85990">MLNDDISTYKHNCQFIENDILLYCKQCKILLCEKCIIDHPHHKLSLLPTITHIEAPIPPTETKFNFFIKRKPAQNLEELHKLMQNMVETKSIDSSIDLPLKDRENQFKEIENYLIEMFNYFIANDKERVNHYFLQCLTGSGIGKTRFGRECWNFLKSNQWKRNKELAETMKNLMYIFIDFNGGGDAISIEEVKEDTCQVALAKRLFIRGVLGSSLAGSNLNLYTEEKHLFTVKNVLHYISKLYSRDHGHGGKNTLSILIHLDEFPMAHEIACTQNQHFIKQMIELLGFYRCKGTDQSDASLSNVFIIPILTGTTTILQHEIHLSQWTYKSITLTPLSYESCKDIIKHRFNIPILQNKPTTTILEDKLFIIFIRDLGVIPRYLQWLLDLELMKNIEKDDIDIPSFISGLGIELVKKVQSVKIVDNKFWETILYLSICRIPVSWSTIVCDKTIEYWSYTGHLFLQYDEAVEGNVIFVPIFGLYKIAQKLKISHLEKLTKFPLIDYTKSTPFEENIAILILNKINTFVESSNNTISKLVKFFPLDNDISHELAVIEVKIRNVILYQHTSKWLYRSNDKLEITDPQDAIRFGLTKTEDNKEHIYSNNTNSVNLLGYGKTSFDIRICFELSNLSGGKKHLMVVIYTKFSNCDTYLGKEAIKNIYENCVNLKNHYKEAYILPIIITNFKVKQSHVKDNKGKVIIYHSKNIHLFFGKLWHRVSFGAHDTSDFISPDLNLCKELENISL</sequence>
<dbReference type="AlphaFoldDB" id="Q54XZ3"/>
<dbReference type="VEuPathDB" id="AmoebaDB:DDB_G0278513"/>
<evidence type="ECO:0000313" key="1">
    <source>
        <dbReference type="EMBL" id="EAL68429.1"/>
    </source>
</evidence>
<comment type="caution">
    <text evidence="1">The sequence shown here is derived from an EMBL/GenBank/DDBJ whole genome shotgun (WGS) entry which is preliminary data.</text>
</comment>
<gene>
    <name evidence="1" type="ORF">DDB_G0278513</name>
</gene>
<dbReference type="RefSeq" id="XP_642409.1">
    <property type="nucleotide sequence ID" value="XM_637317.1"/>
</dbReference>